<proteinExistence type="predicted"/>
<evidence type="ECO:0000313" key="2">
    <source>
        <dbReference type="EMBL" id="QDY69339.1"/>
    </source>
</evidence>
<reference evidence="2 3" key="1">
    <citation type="submission" date="2019-07" db="EMBL/GenBank/DDBJ databases">
        <title>Litoreibacter alkalisoli sp. nov., isolated from saline-alkaline soil.</title>
        <authorList>
            <person name="Wang S."/>
            <person name="Xu L."/>
            <person name="Xing Y.-T."/>
            <person name="Sun J.-Q."/>
        </authorList>
    </citation>
    <scope>NUCLEOTIDE SEQUENCE [LARGE SCALE GENOMIC DNA]</scope>
    <source>
        <strain evidence="2 3">LN3S51</strain>
    </source>
</reference>
<dbReference type="RefSeq" id="WP_146364718.1">
    <property type="nucleotide sequence ID" value="NZ_CP042261.1"/>
</dbReference>
<dbReference type="SUPFAM" id="SSF51215">
    <property type="entry name" value="Regulatory protein AraC"/>
    <property type="match status" value="1"/>
</dbReference>
<keyword evidence="3" id="KW-1185">Reference proteome</keyword>
<keyword evidence="1" id="KW-0238">DNA-binding</keyword>
<evidence type="ECO:0008006" key="4">
    <source>
        <dbReference type="Google" id="ProtNLM"/>
    </source>
</evidence>
<dbReference type="InterPro" id="IPR037923">
    <property type="entry name" value="HTH-like"/>
</dbReference>
<dbReference type="KEGG" id="lit:FPZ52_06650"/>
<name>A0A5B8I721_9RHOB</name>
<sequence>MFDTQSNDTMRRHFQIVSIGHLAKEGGWGVDAPRSYLVPVLLWFTSGQGRISIDGEVRGFTAHNAIYLPANTPVGCDVGKRTQGTAIFFGGHHPLPKPQETLHLRLHGLQKQTDFNQLIESLMLANGDPSVYRDEMVFHHAALTLLWLARESHVPQAKLKLLTSHPEDEGLQQGQG</sequence>
<organism evidence="2 3">
    <name type="scientific">Qingshengfaniella alkalisoli</name>
    <dbReference type="NCBI Taxonomy" id="2599296"/>
    <lineage>
        <taxon>Bacteria</taxon>
        <taxon>Pseudomonadati</taxon>
        <taxon>Pseudomonadota</taxon>
        <taxon>Alphaproteobacteria</taxon>
        <taxon>Rhodobacterales</taxon>
        <taxon>Paracoccaceae</taxon>
        <taxon>Qingshengfaniella</taxon>
    </lineage>
</organism>
<protein>
    <recommendedName>
        <fullName evidence="4">AraC family transcriptional regulator</fullName>
    </recommendedName>
</protein>
<dbReference type="Proteomes" id="UP000318483">
    <property type="component" value="Chromosome"/>
</dbReference>
<dbReference type="GO" id="GO:0003677">
    <property type="term" value="F:DNA binding"/>
    <property type="evidence" value="ECO:0007669"/>
    <property type="project" value="UniProtKB-KW"/>
</dbReference>
<accession>A0A5B8I721</accession>
<dbReference type="EMBL" id="CP042261">
    <property type="protein sequence ID" value="QDY69339.1"/>
    <property type="molecule type" value="Genomic_DNA"/>
</dbReference>
<dbReference type="OrthoDB" id="9814125at2"/>
<evidence type="ECO:0000313" key="3">
    <source>
        <dbReference type="Proteomes" id="UP000318483"/>
    </source>
</evidence>
<gene>
    <name evidence="2" type="ORF">FPZ52_06650</name>
</gene>
<dbReference type="AlphaFoldDB" id="A0A5B8I721"/>
<evidence type="ECO:0000256" key="1">
    <source>
        <dbReference type="ARBA" id="ARBA00023125"/>
    </source>
</evidence>